<gene>
    <name evidence="2" type="ORF">UR23_C0060G0003</name>
</gene>
<feature type="transmembrane region" description="Helical" evidence="1">
    <location>
        <begin position="12"/>
        <end position="41"/>
    </location>
</feature>
<dbReference type="Proteomes" id="UP000034349">
    <property type="component" value="Unassembled WGS sequence"/>
</dbReference>
<reference evidence="2 3" key="1">
    <citation type="journal article" date="2015" name="Nature">
        <title>rRNA introns, odd ribosomes, and small enigmatic genomes across a large radiation of phyla.</title>
        <authorList>
            <person name="Brown C.T."/>
            <person name="Hug L.A."/>
            <person name="Thomas B.C."/>
            <person name="Sharon I."/>
            <person name="Castelle C.J."/>
            <person name="Singh A."/>
            <person name="Wilkins M.J."/>
            <person name="Williams K.H."/>
            <person name="Banfield J.F."/>
        </authorList>
    </citation>
    <scope>NUCLEOTIDE SEQUENCE [LARGE SCALE GENOMIC DNA]</scope>
</reference>
<feature type="transmembrane region" description="Helical" evidence="1">
    <location>
        <begin position="76"/>
        <end position="96"/>
    </location>
</feature>
<dbReference type="AlphaFoldDB" id="A0A0F9YMD6"/>
<dbReference type="EMBL" id="LBOK01000060">
    <property type="protein sequence ID" value="KKP32433.1"/>
    <property type="molecule type" value="Genomic_DNA"/>
</dbReference>
<protein>
    <submittedName>
        <fullName evidence="2">Uncharacterized protein</fullName>
    </submittedName>
</protein>
<feature type="transmembrane region" description="Helical" evidence="1">
    <location>
        <begin position="131"/>
        <end position="150"/>
    </location>
</feature>
<name>A0A0F9YMD6_9BACT</name>
<sequence length="153" mass="17930">MNILEIFKYNSILSIPLFTVIALFNFILKSLLDFGFALYVINRFNIPYYSLLGFSLILSFIFFGFLAYFIEDKYSVIHKIFTYSSGVFWAVSQILLAQLTKDLVFITFTNVLTFIVLFLTLGFLFVKKTNVIVQAVCMFLLYSWIVIFVFRYL</sequence>
<evidence type="ECO:0000313" key="3">
    <source>
        <dbReference type="Proteomes" id="UP000034349"/>
    </source>
</evidence>
<keyword evidence="1" id="KW-1133">Transmembrane helix</keyword>
<organism evidence="2 3">
    <name type="scientific">Candidatus Roizmanbacteria bacterium GW2011_GWA2_32_13</name>
    <dbReference type="NCBI Taxonomy" id="1618475"/>
    <lineage>
        <taxon>Bacteria</taxon>
        <taxon>Candidatus Roizmaniibacteriota</taxon>
    </lineage>
</organism>
<keyword evidence="1" id="KW-0812">Transmembrane</keyword>
<keyword evidence="1" id="KW-0472">Membrane</keyword>
<comment type="caution">
    <text evidence="2">The sequence shown here is derived from an EMBL/GenBank/DDBJ whole genome shotgun (WGS) entry which is preliminary data.</text>
</comment>
<evidence type="ECO:0000256" key="1">
    <source>
        <dbReference type="SAM" id="Phobius"/>
    </source>
</evidence>
<evidence type="ECO:0000313" key="2">
    <source>
        <dbReference type="EMBL" id="KKP32433.1"/>
    </source>
</evidence>
<feature type="transmembrane region" description="Helical" evidence="1">
    <location>
        <begin position="103"/>
        <end position="125"/>
    </location>
</feature>
<accession>A0A0F9YMD6</accession>
<proteinExistence type="predicted"/>
<feature type="transmembrane region" description="Helical" evidence="1">
    <location>
        <begin position="48"/>
        <end position="70"/>
    </location>
</feature>